<keyword evidence="4" id="KW-0175">Coiled coil</keyword>
<proteinExistence type="predicted"/>
<feature type="coiled-coil region" evidence="4">
    <location>
        <begin position="282"/>
        <end position="313"/>
    </location>
</feature>
<evidence type="ECO:0000256" key="1">
    <source>
        <dbReference type="ARBA" id="ARBA00022729"/>
    </source>
</evidence>
<keyword evidence="1" id="KW-0732">Signal</keyword>
<evidence type="ECO:0000256" key="3">
    <source>
        <dbReference type="ARBA" id="ARBA00023157"/>
    </source>
</evidence>
<dbReference type="Pfam" id="PF13948">
    <property type="entry name" value="DUF4215"/>
    <property type="match status" value="2"/>
</dbReference>
<gene>
    <name evidence="5" type="ORF">SNAT2548_LOCUS26241</name>
</gene>
<dbReference type="SUPFAM" id="SSF58113">
    <property type="entry name" value="Apolipoprotein A-I"/>
    <property type="match status" value="1"/>
</dbReference>
<sequence>MLVGVQALTAMSKVAKVAATATKVMKALGSVGRLMGKAFSTAKSLVKTGVKFTKKLFQKGFKKLEEIDENSDDIMDNVETVLETSRTFFETEEKAEAAIQRAKNLYHHGQDEVMYGMRYAAHSTQINTLADILSWRDESDCSSEKCSSCPKEVAFLRAYEIYGASKYTGRIVTYNMYKKMNELFDGYVLKKHACKNHAFKHAQASMSRGSPGPKLEPLDEEHAADVNQASHGFLDAAQSGSSSVCTELGVRLCDLVTTTSNRDADLAAFLAELASGERAMYYERTKADIQRSTNELKATVKKAQEELSQQVSEVQASITKEVAASTKEIKGQVAASTKEIKVGMDTMQASLTASIINIGDRVFEETRRTAAETQSQLHQARVALEHKMNHVRDEIKTMNKNVLTSISRTTARLSAEVAGVKDQVMVSTAHMVNKMEDGLSRLSEQMSNMEKKFEQRLDVLNAHQMVMTNVLVSNTMRLDELKAAVEGSLELAEEHQLEHFELHLTEAMLHVKSAFSTAFDLAKSAETAQLRVGKVMARYTACEASWPEVVAEQAKANATQALMEPGQFLQLHTQVRDAFVMLSTILSKGRILRRSVEMAVRAIKPKDIKRNFTAGQGCRKYLSPSGIEHVGKLIRDAVGSMLVALSEQLVQTREWMKWTRLLCKRQGADLGEKTAEMIADANRKIVADMAEAVRIFELPSVDESQELLLLYHKVLGRALPELCPVATSCVSAILQTVPGVPTGSLAAWDSFQVHGAKYIVVVQQPEALLMKEGLHSGWEIDVRKPIPASLVGVDSQLPSRVFTCKLDSSSQGYKAIRPSDAAASQLPDVAVCFCAASINSEGVASAQCHHRGNVCTKGSAVTLDLYSPGRVPIHLPELQHWTEALHKQVVGNSCGNGIVEAWEACDDGNSIGADGCAANCRSTDAGFTCATPGKPCDTTCGDGILAGKEQCDDGNKNSGDGCSGSCKVETVCSRKVIPETFRLPSGSRGRMPPQKVYFNLGGPMNHKPFGSVRAAVPALAGLASCASLECPKDCTRRTWKEAISCLGPTCEDSDRDRCCDCGEDGPADTDVTKAVSIMPCFAWRVGDSGKTPTAQEFASSCGGVRGYILTVTRNGTLKVVLAQATSLAGALALQGDHKTSQLSQQLSSLKFIARRVQSGVKFGFYCAGSDDECKLWQVLLEADSETDLTASFLASSNGGNEAPATEVGDTFAVYKVPDHSKMLNCGSGQEPTCGDDKVAGLEECDLDSPGFGERSKTEGLSRHSGLWLCVVLGIAGIASVPKQLRGRRYLGCRGKCSDIVPKP</sequence>
<dbReference type="Proteomes" id="UP000604046">
    <property type="component" value="Unassembled WGS sequence"/>
</dbReference>
<reference evidence="5" key="1">
    <citation type="submission" date="2021-02" db="EMBL/GenBank/DDBJ databases">
        <authorList>
            <person name="Dougan E. K."/>
            <person name="Rhodes N."/>
            <person name="Thang M."/>
            <person name="Chan C."/>
        </authorList>
    </citation>
    <scope>NUCLEOTIDE SEQUENCE</scope>
</reference>
<keyword evidence="6" id="KW-1185">Reference proteome</keyword>
<evidence type="ECO:0000313" key="6">
    <source>
        <dbReference type="Proteomes" id="UP000604046"/>
    </source>
</evidence>
<protein>
    <submittedName>
        <fullName evidence="5">Uncharacterized protein</fullName>
    </submittedName>
</protein>
<keyword evidence="2" id="KW-0677">Repeat</keyword>
<evidence type="ECO:0000256" key="2">
    <source>
        <dbReference type="ARBA" id="ARBA00022737"/>
    </source>
</evidence>
<accession>A0A812S8C4</accession>
<dbReference type="OrthoDB" id="414391at2759"/>
<dbReference type="InterPro" id="IPR011936">
    <property type="entry name" value="Myxo_disulph_rpt"/>
</dbReference>
<evidence type="ECO:0000256" key="4">
    <source>
        <dbReference type="SAM" id="Coils"/>
    </source>
</evidence>
<comment type="caution">
    <text evidence="5">The sequence shown here is derived from an EMBL/GenBank/DDBJ whole genome shotgun (WGS) entry which is preliminary data.</text>
</comment>
<keyword evidence="3" id="KW-1015">Disulfide bond</keyword>
<name>A0A812S8C4_9DINO</name>
<evidence type="ECO:0000313" key="5">
    <source>
        <dbReference type="EMBL" id="CAE7468701.1"/>
    </source>
</evidence>
<dbReference type="NCBIfam" id="TIGR02232">
    <property type="entry name" value="myxo_disulf_rpt"/>
    <property type="match status" value="2"/>
</dbReference>
<organism evidence="5 6">
    <name type="scientific">Symbiodinium natans</name>
    <dbReference type="NCBI Taxonomy" id="878477"/>
    <lineage>
        <taxon>Eukaryota</taxon>
        <taxon>Sar</taxon>
        <taxon>Alveolata</taxon>
        <taxon>Dinophyceae</taxon>
        <taxon>Suessiales</taxon>
        <taxon>Symbiodiniaceae</taxon>
        <taxon>Symbiodinium</taxon>
    </lineage>
</organism>
<dbReference type="EMBL" id="CAJNDS010002424">
    <property type="protein sequence ID" value="CAE7468701.1"/>
    <property type="molecule type" value="Genomic_DNA"/>
</dbReference>